<dbReference type="Gene3D" id="1.20.1730.10">
    <property type="entry name" value="Sodium/glucose cotransporter"/>
    <property type="match status" value="1"/>
</dbReference>
<evidence type="ECO:0000256" key="13">
    <source>
        <dbReference type="RuleBase" id="RU362091"/>
    </source>
</evidence>
<feature type="transmembrane region" description="Helical" evidence="14">
    <location>
        <begin position="187"/>
        <end position="209"/>
    </location>
</feature>
<reference evidence="16" key="1">
    <citation type="submission" date="2017-08" db="EMBL/GenBank/DDBJ databases">
        <authorList>
            <person name="Varghese N."/>
            <person name="Submissions S."/>
        </authorList>
    </citation>
    <scope>NUCLEOTIDE SEQUENCE [LARGE SCALE GENOMIC DNA]</scope>
    <source>
        <strain evidence="16">DSM 23173</strain>
    </source>
</reference>
<evidence type="ECO:0000256" key="1">
    <source>
        <dbReference type="ARBA" id="ARBA00004651"/>
    </source>
</evidence>
<evidence type="ECO:0000256" key="4">
    <source>
        <dbReference type="ARBA" id="ARBA00022475"/>
    </source>
</evidence>
<proteinExistence type="inferred from homology"/>
<evidence type="ECO:0000256" key="9">
    <source>
        <dbReference type="ARBA" id="ARBA00023065"/>
    </source>
</evidence>
<evidence type="ECO:0000256" key="3">
    <source>
        <dbReference type="ARBA" id="ARBA00022448"/>
    </source>
</evidence>
<feature type="transmembrane region" description="Helical" evidence="14">
    <location>
        <begin position="6"/>
        <end position="26"/>
    </location>
</feature>
<evidence type="ECO:0000256" key="7">
    <source>
        <dbReference type="ARBA" id="ARBA00022989"/>
    </source>
</evidence>
<dbReference type="GO" id="GO:0005886">
    <property type="term" value="C:plasma membrane"/>
    <property type="evidence" value="ECO:0007669"/>
    <property type="project" value="UniProtKB-SubCell"/>
</dbReference>
<keyword evidence="3" id="KW-0813">Transport</keyword>
<feature type="transmembrane region" description="Helical" evidence="14">
    <location>
        <begin position="78"/>
        <end position="99"/>
    </location>
</feature>
<evidence type="ECO:0000313" key="16">
    <source>
        <dbReference type="Proteomes" id="UP000219412"/>
    </source>
</evidence>
<keyword evidence="10 14" id="KW-0472">Membrane</keyword>
<dbReference type="PANTHER" id="PTHR48086">
    <property type="entry name" value="SODIUM/PROLINE SYMPORTER-RELATED"/>
    <property type="match status" value="1"/>
</dbReference>
<evidence type="ECO:0000256" key="8">
    <source>
        <dbReference type="ARBA" id="ARBA00023053"/>
    </source>
</evidence>
<evidence type="ECO:0000256" key="11">
    <source>
        <dbReference type="ARBA" id="ARBA00023201"/>
    </source>
</evidence>
<feature type="transmembrane region" description="Helical" evidence="14">
    <location>
        <begin position="47"/>
        <end position="66"/>
    </location>
</feature>
<dbReference type="GO" id="GO:0006814">
    <property type="term" value="P:sodium ion transport"/>
    <property type="evidence" value="ECO:0007669"/>
    <property type="project" value="UniProtKB-KW"/>
</dbReference>
<evidence type="ECO:0000256" key="12">
    <source>
        <dbReference type="ARBA" id="ARBA00033708"/>
    </source>
</evidence>
<sequence length="502" mass="53840">MNSEIVMYSWIFVVIFIGGMVALGFVGMKRTKDADDFATARSSYGPLTMALVIAAGISSGSTFMGIPGLAYSMGTPSLWYPLLYPIATVIGMLFVAKVIKKYGDEFGTRTIPEFIGERYKSEFLRIALSIISILLIFYVISQFVAAGTMFQTMLGVNYGTGLIVTGIVLGFYVFLGGSHSDIITDSIQGFLMLIVALIVFVSFITGFGVEGGFSGMMDKISAERPEGDFNTLFAEGDMTYGAFWLVGLLFIAHLPFAIQPHLGNKFMAVKDGKDMKKLLMYTTIFATFLPVMALGGMMGIAVIGGGADIRPDSIIPLLFSELFPPVLAAFLAVAVLSAIMSTSDGLIVSLSQIVANDLFRKTIVPRTNMSSEKAAKWELLLSRYSTIVVMVLAVVFAWNPPESLAVFLWIGIGGIMAATAGPILVGALWKKGTKTGAISSLLIGNVVYWIVYLPIGIGFTNPFGAAGIAVLVSMLVMYTVSLATQPKTSTSMAVENNIKLGK</sequence>
<dbReference type="AlphaFoldDB" id="A0A285USJ9"/>
<evidence type="ECO:0000256" key="5">
    <source>
        <dbReference type="ARBA" id="ARBA00022692"/>
    </source>
</evidence>
<evidence type="ECO:0000313" key="15">
    <source>
        <dbReference type="EMBL" id="SOC44824.1"/>
    </source>
</evidence>
<feature type="transmembrane region" description="Helical" evidence="14">
    <location>
        <begin position="404"/>
        <end position="429"/>
    </location>
</feature>
<feature type="transmembrane region" description="Helical" evidence="14">
    <location>
        <begin position="278"/>
        <end position="306"/>
    </location>
</feature>
<keyword evidence="16" id="KW-1185">Reference proteome</keyword>
<keyword evidence="7 14" id="KW-1133">Transmembrane helix</keyword>
<keyword evidence="5 14" id="KW-0812">Transmembrane</keyword>
<keyword evidence="8" id="KW-0915">Sodium</keyword>
<dbReference type="InterPro" id="IPR038377">
    <property type="entry name" value="Na/Glc_symporter_sf"/>
</dbReference>
<feature type="transmembrane region" description="Helical" evidence="14">
    <location>
        <begin position="380"/>
        <end position="398"/>
    </location>
</feature>
<feature type="transmembrane region" description="Helical" evidence="14">
    <location>
        <begin position="326"/>
        <end position="359"/>
    </location>
</feature>
<keyword evidence="6" id="KW-0769">Symport</keyword>
<dbReference type="InterPro" id="IPR001734">
    <property type="entry name" value="Na/solute_symporter"/>
</dbReference>
<evidence type="ECO:0000256" key="6">
    <source>
        <dbReference type="ARBA" id="ARBA00022847"/>
    </source>
</evidence>
<dbReference type="Pfam" id="PF00474">
    <property type="entry name" value="SSF"/>
    <property type="match status" value="1"/>
</dbReference>
<comment type="catalytic activity">
    <reaction evidence="12">
        <text>L-proline(in) + Na(+)(in) = L-proline(out) + Na(+)(out)</text>
        <dbReference type="Rhea" id="RHEA:28967"/>
        <dbReference type="ChEBI" id="CHEBI:29101"/>
        <dbReference type="ChEBI" id="CHEBI:60039"/>
    </reaction>
</comment>
<evidence type="ECO:0000256" key="14">
    <source>
        <dbReference type="SAM" id="Phobius"/>
    </source>
</evidence>
<name>A0A285USJ9_9STAP</name>
<keyword evidence="4" id="KW-1003">Cell membrane</keyword>
<organism evidence="15 16">
    <name type="scientific">Salinicoccus kekensis</name>
    <dbReference type="NCBI Taxonomy" id="714307"/>
    <lineage>
        <taxon>Bacteria</taxon>
        <taxon>Bacillati</taxon>
        <taxon>Bacillota</taxon>
        <taxon>Bacilli</taxon>
        <taxon>Bacillales</taxon>
        <taxon>Staphylococcaceae</taxon>
        <taxon>Salinicoccus</taxon>
    </lineage>
</organism>
<dbReference type="PROSITE" id="PS50283">
    <property type="entry name" value="NA_SOLUT_SYMP_3"/>
    <property type="match status" value="1"/>
</dbReference>
<evidence type="ECO:0000256" key="10">
    <source>
        <dbReference type="ARBA" id="ARBA00023136"/>
    </source>
</evidence>
<feature type="transmembrane region" description="Helical" evidence="14">
    <location>
        <begin position="436"/>
        <end position="457"/>
    </location>
</feature>
<feature type="transmembrane region" description="Helical" evidence="14">
    <location>
        <begin position="463"/>
        <end position="483"/>
    </location>
</feature>
<dbReference type="GO" id="GO:0015293">
    <property type="term" value="F:symporter activity"/>
    <property type="evidence" value="ECO:0007669"/>
    <property type="project" value="UniProtKB-KW"/>
</dbReference>
<feature type="transmembrane region" description="Helical" evidence="14">
    <location>
        <begin position="126"/>
        <end position="150"/>
    </location>
</feature>
<keyword evidence="9" id="KW-0406">Ion transport</keyword>
<dbReference type="PANTHER" id="PTHR48086:SF3">
    <property type="entry name" value="SODIUM_PROLINE SYMPORTER"/>
    <property type="match status" value="1"/>
</dbReference>
<comment type="subcellular location">
    <subcellularLocation>
        <location evidence="1">Cell membrane</location>
        <topology evidence="1">Multi-pass membrane protein</topology>
    </subcellularLocation>
</comment>
<feature type="transmembrane region" description="Helical" evidence="14">
    <location>
        <begin position="238"/>
        <end position="258"/>
    </location>
</feature>
<accession>A0A285USJ9</accession>
<gene>
    <name evidence="15" type="ORF">SAMN05878391_2486</name>
</gene>
<protein>
    <submittedName>
        <fullName evidence="15">Sodium/proline symporter</fullName>
    </submittedName>
</protein>
<dbReference type="InterPro" id="IPR050277">
    <property type="entry name" value="Sodium:Solute_Symporter"/>
</dbReference>
<keyword evidence="11" id="KW-0739">Sodium transport</keyword>
<comment type="similarity">
    <text evidence="2 13">Belongs to the sodium:solute symporter (SSF) (TC 2.A.21) family.</text>
</comment>
<dbReference type="OrthoDB" id="9810181at2"/>
<evidence type="ECO:0000256" key="2">
    <source>
        <dbReference type="ARBA" id="ARBA00006434"/>
    </source>
</evidence>
<feature type="transmembrane region" description="Helical" evidence="14">
    <location>
        <begin position="156"/>
        <end position="175"/>
    </location>
</feature>
<dbReference type="Proteomes" id="UP000219412">
    <property type="component" value="Unassembled WGS sequence"/>
</dbReference>
<dbReference type="EMBL" id="OBQF01000007">
    <property type="protein sequence ID" value="SOC44824.1"/>
    <property type="molecule type" value="Genomic_DNA"/>
</dbReference>